<sequence>MALSRLNQPYFTMFLLRSSTAPARVDRIESSLNHTYTVTRKSLLSRDLSLKPGLITQPSYSLKRKTTHKIYYQVEQNCTGCKEGITLSAKRRAFRRTVPLKSESLHLCTELQKISIFSSKYSFVWNAETYIWKRNEYGNLNIHCICPRTESILAEFCWKASIVPQIKEIGELRMFGNAVSDLKFQSVLVTAFFVTLDTLLEL</sequence>
<dbReference type="Proteomes" id="UP001479436">
    <property type="component" value="Unassembled WGS sequence"/>
</dbReference>
<dbReference type="EMBL" id="JASJQH010002683">
    <property type="protein sequence ID" value="KAK9760010.1"/>
    <property type="molecule type" value="Genomic_DNA"/>
</dbReference>
<keyword evidence="2" id="KW-1185">Reference proteome</keyword>
<comment type="caution">
    <text evidence="1">The sequence shown here is derived from an EMBL/GenBank/DDBJ whole genome shotgun (WGS) entry which is preliminary data.</text>
</comment>
<evidence type="ECO:0000313" key="1">
    <source>
        <dbReference type="EMBL" id="KAK9760010.1"/>
    </source>
</evidence>
<proteinExistence type="predicted"/>
<protein>
    <submittedName>
        <fullName evidence="1">Uncharacterized protein</fullName>
    </submittedName>
</protein>
<evidence type="ECO:0000313" key="2">
    <source>
        <dbReference type="Proteomes" id="UP001479436"/>
    </source>
</evidence>
<organism evidence="1 2">
    <name type="scientific">Basidiobolus ranarum</name>
    <dbReference type="NCBI Taxonomy" id="34480"/>
    <lineage>
        <taxon>Eukaryota</taxon>
        <taxon>Fungi</taxon>
        <taxon>Fungi incertae sedis</taxon>
        <taxon>Zoopagomycota</taxon>
        <taxon>Entomophthoromycotina</taxon>
        <taxon>Basidiobolomycetes</taxon>
        <taxon>Basidiobolales</taxon>
        <taxon>Basidiobolaceae</taxon>
        <taxon>Basidiobolus</taxon>
    </lineage>
</organism>
<gene>
    <name evidence="1" type="ORF">K7432_016398</name>
</gene>
<name>A0ABR2WES8_9FUNG</name>
<accession>A0ABR2WES8</accession>
<reference evidence="1 2" key="1">
    <citation type="submission" date="2023-04" db="EMBL/GenBank/DDBJ databases">
        <title>Genome of Basidiobolus ranarum AG-B5.</title>
        <authorList>
            <person name="Stajich J.E."/>
            <person name="Carter-House D."/>
            <person name="Gryganskyi A."/>
        </authorList>
    </citation>
    <scope>NUCLEOTIDE SEQUENCE [LARGE SCALE GENOMIC DNA]</scope>
    <source>
        <strain evidence="1 2">AG-B5</strain>
    </source>
</reference>